<dbReference type="InterPro" id="IPR051783">
    <property type="entry name" value="NAD(P)-dependent_oxidoreduct"/>
</dbReference>
<reference evidence="3" key="1">
    <citation type="submission" date="2016-07" db="EMBL/GenBank/DDBJ databases">
        <authorList>
            <person name="Florea S."/>
            <person name="Webb J.S."/>
            <person name="Jaromczyk J."/>
            <person name="Schardl C.L."/>
        </authorList>
    </citation>
    <scope>NUCLEOTIDE SEQUENCE [LARGE SCALE GENOMIC DNA]</scope>
    <source>
        <strain evidence="3">1YdBTEX2</strain>
    </source>
</reference>
<dbReference type="PANTHER" id="PTHR48079:SF6">
    <property type="entry name" value="NAD(P)-BINDING DOMAIN-CONTAINING PROTEIN-RELATED"/>
    <property type="match status" value="1"/>
</dbReference>
<dbReference type="EMBL" id="LT599583">
    <property type="protein sequence ID" value="SBW79621.1"/>
    <property type="molecule type" value="Genomic_DNA"/>
</dbReference>
<evidence type="ECO:0000313" key="2">
    <source>
        <dbReference type="EMBL" id="SBW79621.1"/>
    </source>
</evidence>
<dbReference type="InterPro" id="IPR036291">
    <property type="entry name" value="NAD(P)-bd_dom_sf"/>
</dbReference>
<dbReference type="GO" id="GO:0004029">
    <property type="term" value="F:aldehyde dehydrogenase (NAD+) activity"/>
    <property type="evidence" value="ECO:0007669"/>
    <property type="project" value="TreeGrafter"/>
</dbReference>
<dbReference type="SUPFAM" id="SSF51735">
    <property type="entry name" value="NAD(P)-binding Rossmann-fold domains"/>
    <property type="match status" value="1"/>
</dbReference>
<name>A0A1D3JUJ2_PSEVE</name>
<dbReference type="Pfam" id="PF01370">
    <property type="entry name" value="Epimerase"/>
    <property type="match status" value="1"/>
</dbReference>
<gene>
    <name evidence="2" type="ORF">PVE_R1G1735</name>
</gene>
<evidence type="ECO:0000313" key="3">
    <source>
        <dbReference type="Proteomes" id="UP000245431"/>
    </source>
</evidence>
<sequence>MAINRQVRTRKVLVTGANGFIGRALCGRLLEHGYEVYAVVRKLSEPIEGITYLVADLESPDDLSIEGLGIDCVIHLAGRAHVLGERNGSAVERYRAANCDATVCMARLAIAAGVERFIFVSSIGVNGAETGENAFDERSSVTPHADYAVSKYEAELKIDSIFKESSVSLVIVRPPLVYDAAAPGNFARLLRLVSTGLPLPFACINNKRSMVSLRNLIAFLEVCISHPGLVKETFVISDGEDVSTPKLIELLREGMGSRARLFPVPRRWALLVAKCIGRKSLYTQLFCSLRVDSSKAQKVLGWQPEENTHDALVRVGRRWLDGGATDGKMLMVNKSGPKKG</sequence>
<evidence type="ECO:0000259" key="1">
    <source>
        <dbReference type="Pfam" id="PF01370"/>
    </source>
</evidence>
<dbReference type="GO" id="GO:0005737">
    <property type="term" value="C:cytoplasm"/>
    <property type="evidence" value="ECO:0007669"/>
    <property type="project" value="TreeGrafter"/>
</dbReference>
<accession>A0A1D3JUJ2</accession>
<dbReference type="InterPro" id="IPR001509">
    <property type="entry name" value="Epimerase_deHydtase"/>
</dbReference>
<feature type="domain" description="NAD-dependent epimerase/dehydratase" evidence="1">
    <location>
        <begin position="12"/>
        <end position="181"/>
    </location>
</feature>
<dbReference type="PANTHER" id="PTHR48079">
    <property type="entry name" value="PROTEIN YEEZ"/>
    <property type="match status" value="1"/>
</dbReference>
<dbReference type="RefSeq" id="WP_238560700.1">
    <property type="nucleotide sequence ID" value="NZ_AOUH01000036.1"/>
</dbReference>
<proteinExistence type="predicted"/>
<organism evidence="2 3">
    <name type="scientific">Pseudomonas veronii 1YdBTEX2</name>
    <dbReference type="NCBI Taxonomy" id="1295141"/>
    <lineage>
        <taxon>Bacteria</taxon>
        <taxon>Pseudomonadati</taxon>
        <taxon>Pseudomonadota</taxon>
        <taxon>Gammaproteobacteria</taxon>
        <taxon>Pseudomonadales</taxon>
        <taxon>Pseudomonadaceae</taxon>
        <taxon>Pseudomonas</taxon>
    </lineage>
</organism>
<dbReference type="Proteomes" id="UP000245431">
    <property type="component" value="Chromosome PVE_r1"/>
</dbReference>
<dbReference type="AlphaFoldDB" id="A0A1D3JUJ2"/>
<dbReference type="Gene3D" id="3.40.50.720">
    <property type="entry name" value="NAD(P)-binding Rossmann-like Domain"/>
    <property type="match status" value="1"/>
</dbReference>
<protein>
    <submittedName>
        <fullName evidence="2">NAD-dependent epimerase</fullName>
    </submittedName>
</protein>